<sequence>MFKLSFITLLKLAFYVNCHAGKAPIYIGCYRYNKAAQELAAYQHSSIPLTTGHPQCFKHCRKLKRRFAGIIYKNICHCVDKGPDASTKVEPCFLRCEDNPFQECGGYQKISLLKNHFFSKHDRRLDFGTRCISDENHGANKEWEAIHHPACQTYTIYGCLSTTDMRANRIKTNIRSGVSLYFCVRFCKIQTFKFAVFNESAKLCSCMDTARFLVKCRNKKNDANVYKTTYHENVDVGCFSISSVSIRKQKEITDIIYLADCALYCRKYKYYGYSVNASCGCENSFISSVQRFDNLCDVTCQSSPPDRCGGAGVVSVYDTAIQTRKVDLSGVDSEAREKKSKALIYALTPLAVLFFMFVGCILIIDKVDQITENSQKLATIKK</sequence>
<comment type="subcellular location">
    <subcellularLocation>
        <location evidence="1">Membrane</location>
        <topology evidence="1">Single-pass membrane protein</topology>
    </subcellularLocation>
</comment>
<evidence type="ECO:0000256" key="1">
    <source>
        <dbReference type="ARBA" id="ARBA00004167"/>
    </source>
</evidence>
<keyword evidence="4 7" id="KW-1133">Transmembrane helix</keyword>
<dbReference type="KEGG" id="obi:106882058"/>
<keyword evidence="6" id="KW-0325">Glycoprotein</keyword>
<gene>
    <name evidence="10" type="ORF">OCBIM_22029390mg</name>
</gene>
<feature type="chain" id="PRO_5005584220" description="WSC domain-containing protein" evidence="8">
    <location>
        <begin position="21"/>
        <end position="382"/>
    </location>
</feature>
<dbReference type="GO" id="GO:0005886">
    <property type="term" value="C:plasma membrane"/>
    <property type="evidence" value="ECO:0007669"/>
    <property type="project" value="TreeGrafter"/>
</dbReference>
<dbReference type="OrthoDB" id="74764at2759"/>
<evidence type="ECO:0000256" key="7">
    <source>
        <dbReference type="SAM" id="Phobius"/>
    </source>
</evidence>
<evidence type="ECO:0000313" key="10">
    <source>
        <dbReference type="EMBL" id="KOF97510.1"/>
    </source>
</evidence>
<keyword evidence="2 7" id="KW-0812">Transmembrane</keyword>
<reference evidence="10" key="1">
    <citation type="submission" date="2015-07" db="EMBL/GenBank/DDBJ databases">
        <title>MeaNS - Measles Nucleotide Surveillance Program.</title>
        <authorList>
            <person name="Tran T."/>
            <person name="Druce J."/>
        </authorList>
    </citation>
    <scope>NUCLEOTIDE SEQUENCE</scope>
    <source>
        <strain evidence="10">UCB-OBI-ISO-001</strain>
        <tissue evidence="10">Gonad</tissue>
    </source>
</reference>
<dbReference type="PROSITE" id="PS51212">
    <property type="entry name" value="WSC"/>
    <property type="match status" value="2"/>
</dbReference>
<evidence type="ECO:0000256" key="4">
    <source>
        <dbReference type="ARBA" id="ARBA00022989"/>
    </source>
</evidence>
<organism evidence="10">
    <name type="scientific">Octopus bimaculoides</name>
    <name type="common">California two-spotted octopus</name>
    <dbReference type="NCBI Taxonomy" id="37653"/>
    <lineage>
        <taxon>Eukaryota</taxon>
        <taxon>Metazoa</taxon>
        <taxon>Spiralia</taxon>
        <taxon>Lophotrochozoa</taxon>
        <taxon>Mollusca</taxon>
        <taxon>Cephalopoda</taxon>
        <taxon>Coleoidea</taxon>
        <taxon>Octopodiformes</taxon>
        <taxon>Octopoda</taxon>
        <taxon>Incirrata</taxon>
        <taxon>Octopodidae</taxon>
        <taxon>Octopus</taxon>
    </lineage>
</organism>
<evidence type="ECO:0000259" key="9">
    <source>
        <dbReference type="PROSITE" id="PS51212"/>
    </source>
</evidence>
<evidence type="ECO:0000256" key="8">
    <source>
        <dbReference type="SAM" id="SignalP"/>
    </source>
</evidence>
<evidence type="ECO:0000256" key="2">
    <source>
        <dbReference type="ARBA" id="ARBA00022692"/>
    </source>
</evidence>
<accession>A0A0L8I918</accession>
<dbReference type="PANTHER" id="PTHR24269:SF16">
    <property type="entry name" value="PROTEIN SLG1"/>
    <property type="match status" value="1"/>
</dbReference>
<dbReference type="EMBL" id="KQ416303">
    <property type="protein sequence ID" value="KOF97510.1"/>
    <property type="molecule type" value="Genomic_DNA"/>
</dbReference>
<dbReference type="InterPro" id="IPR051836">
    <property type="entry name" value="Kremen_rcpt"/>
</dbReference>
<dbReference type="PANTHER" id="PTHR24269">
    <property type="entry name" value="KREMEN PROTEIN"/>
    <property type="match status" value="1"/>
</dbReference>
<dbReference type="Pfam" id="PF01822">
    <property type="entry name" value="WSC"/>
    <property type="match status" value="1"/>
</dbReference>
<evidence type="ECO:0000256" key="5">
    <source>
        <dbReference type="ARBA" id="ARBA00023136"/>
    </source>
</evidence>
<keyword evidence="5 7" id="KW-0472">Membrane</keyword>
<proteinExistence type="predicted"/>
<feature type="domain" description="WSC" evidence="9">
    <location>
        <begin position="232"/>
        <end position="320"/>
    </location>
</feature>
<dbReference type="InterPro" id="IPR002889">
    <property type="entry name" value="WSC_carb-bd"/>
</dbReference>
<evidence type="ECO:0000256" key="6">
    <source>
        <dbReference type="ARBA" id="ARBA00023180"/>
    </source>
</evidence>
<feature type="domain" description="WSC" evidence="9">
    <location>
        <begin position="23"/>
        <end position="116"/>
    </location>
</feature>
<dbReference type="AlphaFoldDB" id="A0A0L8I918"/>
<feature type="transmembrane region" description="Helical" evidence="7">
    <location>
        <begin position="342"/>
        <end position="364"/>
    </location>
</feature>
<feature type="signal peptide" evidence="8">
    <location>
        <begin position="1"/>
        <end position="20"/>
    </location>
</feature>
<keyword evidence="3 8" id="KW-0732">Signal</keyword>
<evidence type="ECO:0000256" key="3">
    <source>
        <dbReference type="ARBA" id="ARBA00022729"/>
    </source>
</evidence>
<name>A0A0L8I918_OCTBM</name>
<protein>
    <recommendedName>
        <fullName evidence="9">WSC domain-containing protein</fullName>
    </recommendedName>
</protein>